<feature type="region of interest" description="Disordered" evidence="1">
    <location>
        <begin position="1"/>
        <end position="116"/>
    </location>
</feature>
<evidence type="ECO:0000313" key="2">
    <source>
        <dbReference type="EMBL" id="GAA3593645.1"/>
    </source>
</evidence>
<feature type="compositionally biased region" description="Polar residues" evidence="1">
    <location>
        <begin position="100"/>
        <end position="116"/>
    </location>
</feature>
<organism evidence="2 3">
    <name type="scientific">Kineosporia mesophila</name>
    <dbReference type="NCBI Taxonomy" id="566012"/>
    <lineage>
        <taxon>Bacteria</taxon>
        <taxon>Bacillati</taxon>
        <taxon>Actinomycetota</taxon>
        <taxon>Actinomycetes</taxon>
        <taxon>Kineosporiales</taxon>
        <taxon>Kineosporiaceae</taxon>
        <taxon>Kineosporia</taxon>
    </lineage>
</organism>
<reference evidence="3" key="1">
    <citation type="journal article" date="2019" name="Int. J. Syst. Evol. Microbiol.">
        <title>The Global Catalogue of Microorganisms (GCM) 10K type strain sequencing project: providing services to taxonomists for standard genome sequencing and annotation.</title>
        <authorList>
            <consortium name="The Broad Institute Genomics Platform"/>
            <consortium name="The Broad Institute Genome Sequencing Center for Infectious Disease"/>
            <person name="Wu L."/>
            <person name="Ma J."/>
        </authorList>
    </citation>
    <scope>NUCLEOTIDE SEQUENCE [LARGE SCALE GENOMIC DNA]</scope>
    <source>
        <strain evidence="3">JCM 16902</strain>
    </source>
</reference>
<keyword evidence="3" id="KW-1185">Reference proteome</keyword>
<proteinExistence type="predicted"/>
<accession>A0ABP6Z269</accession>
<comment type="caution">
    <text evidence="2">The sequence shown here is derived from an EMBL/GenBank/DDBJ whole genome shotgun (WGS) entry which is preliminary data.</text>
</comment>
<gene>
    <name evidence="2" type="ORF">GCM10022223_05690</name>
</gene>
<feature type="compositionally biased region" description="Basic and acidic residues" evidence="1">
    <location>
        <begin position="11"/>
        <end position="21"/>
    </location>
</feature>
<evidence type="ECO:0000256" key="1">
    <source>
        <dbReference type="SAM" id="MobiDB-lite"/>
    </source>
</evidence>
<name>A0ABP6Z269_9ACTN</name>
<evidence type="ECO:0000313" key="3">
    <source>
        <dbReference type="Proteomes" id="UP001501074"/>
    </source>
</evidence>
<dbReference type="Proteomes" id="UP001501074">
    <property type="component" value="Unassembled WGS sequence"/>
</dbReference>
<protein>
    <submittedName>
        <fullName evidence="2">Uncharacterized protein</fullName>
    </submittedName>
</protein>
<feature type="compositionally biased region" description="Basic and acidic residues" evidence="1">
    <location>
        <begin position="53"/>
        <end position="74"/>
    </location>
</feature>
<sequence length="116" mass="12346">MDARSPSQADYADKSKDEDQIRASAGDEQDRGDECGDDQPPEGSITTIGGGKSVRETEGWQDRGGENEPPEREPGNAAAVKPVHSESNGTHDAEDGDVSVQRTWENCSSGVNTDGR</sequence>
<dbReference type="EMBL" id="BAAAZO010000001">
    <property type="protein sequence ID" value="GAA3593645.1"/>
    <property type="molecule type" value="Genomic_DNA"/>
</dbReference>